<sequence>MGGICGYVKPTSAINRNVSNQRWKNEKKVRLDYLVVEKVVSLMKLKFDSDVRQELVSKTFANALYSSYSNEKFSLWISPFPFFGSYIGLYDALQFNIRDLDMKPIEHIALVVSEALDTTHNVTIDSLEIHADYSVILRSQGLIEKLSENLKVLKLLVFKMNNMNGGDRSASKEFWKTVSSCLKMTTLIVSLKYDLLKDFEPLSHLTKCLKPIKVKRLGFNLCGPPGIIGMVLGTIVENENLRQLKLMCHDAHFNLSHFGSLMNDENISLALSRLDSLKLTTTYCDFDLTYNWEVSLTKIIRALNDHALLKCCVRLSKMSSKSVIKKFLTRFGFCEMNLT</sequence>
<protein>
    <submittedName>
        <fullName evidence="2">Uncharacterized protein</fullName>
    </submittedName>
</protein>
<evidence type="ECO:0000313" key="2">
    <source>
        <dbReference type="WBParaSite" id="PSAMB.scaffold247size61632.g3662.t1"/>
    </source>
</evidence>
<evidence type="ECO:0000313" key="1">
    <source>
        <dbReference type="Proteomes" id="UP000887566"/>
    </source>
</evidence>
<reference evidence="2" key="1">
    <citation type="submission" date="2022-11" db="UniProtKB">
        <authorList>
            <consortium name="WormBaseParasite"/>
        </authorList>
    </citation>
    <scope>IDENTIFICATION</scope>
</reference>
<proteinExistence type="predicted"/>
<dbReference type="WBParaSite" id="PSAMB.scaffold247size61632.g3662.t1">
    <property type="protein sequence ID" value="PSAMB.scaffold247size61632.g3662.t1"/>
    <property type="gene ID" value="PSAMB.scaffold247size61632.g3662"/>
</dbReference>
<organism evidence="1 2">
    <name type="scientific">Plectus sambesii</name>
    <dbReference type="NCBI Taxonomy" id="2011161"/>
    <lineage>
        <taxon>Eukaryota</taxon>
        <taxon>Metazoa</taxon>
        <taxon>Ecdysozoa</taxon>
        <taxon>Nematoda</taxon>
        <taxon>Chromadorea</taxon>
        <taxon>Plectida</taxon>
        <taxon>Plectina</taxon>
        <taxon>Plectoidea</taxon>
        <taxon>Plectidae</taxon>
        <taxon>Plectus</taxon>
    </lineage>
</organism>
<dbReference type="Proteomes" id="UP000887566">
    <property type="component" value="Unplaced"/>
</dbReference>
<keyword evidence="1" id="KW-1185">Reference proteome</keyword>
<dbReference type="AlphaFoldDB" id="A0A914VSU5"/>
<name>A0A914VSU5_9BILA</name>
<accession>A0A914VSU5</accession>